<keyword evidence="1" id="KW-0472">Membrane</keyword>
<dbReference type="EMBL" id="FSRC01000002">
    <property type="protein sequence ID" value="SIO07309.1"/>
    <property type="molecule type" value="Genomic_DNA"/>
</dbReference>
<protein>
    <submittedName>
        <fullName evidence="2">Uncharacterized protein</fullName>
    </submittedName>
</protein>
<dbReference type="Proteomes" id="UP000185221">
    <property type="component" value="Unassembled WGS sequence"/>
</dbReference>
<keyword evidence="3" id="KW-1185">Reference proteome</keyword>
<dbReference type="RefSeq" id="WP_074226028.1">
    <property type="nucleotide sequence ID" value="NZ_FSRC01000002.1"/>
</dbReference>
<name>A0A1N6GIF0_9BACT</name>
<proteinExistence type="predicted"/>
<sequence length="243" mass="29034">MSKKSTYLNLVNKDYRKDWQFAMDVMKNPIVKPATSVIFIVPILLSILNKEILDGIQLPFQLPLTLWLSWISAILYLIALIIYRVYCPKFVQEYRDFGQFSKRKHSHRWIVWEFYYNIIKYETWELLRESFDKNISIEAEGEEGKEYFTSKAKNNETIDIGIPKVKGRNVLLPFKLEDNKIYLLKISEDDIKLNEKEKELFWILYTSLTKQNNTARNWFWIVIFFMIFSVSLIVICNIAKVFI</sequence>
<dbReference type="OrthoDB" id="8446605at2"/>
<feature type="transmembrane region" description="Helical" evidence="1">
    <location>
        <begin position="218"/>
        <end position="242"/>
    </location>
</feature>
<dbReference type="STRING" id="226505.SAMN05444394_3277"/>
<reference evidence="3" key="1">
    <citation type="submission" date="2016-11" db="EMBL/GenBank/DDBJ databases">
        <authorList>
            <person name="Varghese N."/>
            <person name="Submissions S."/>
        </authorList>
    </citation>
    <scope>NUCLEOTIDE SEQUENCE [LARGE SCALE GENOMIC DNA]</scope>
    <source>
        <strain evidence="3">DSM 15292</strain>
    </source>
</reference>
<organism evidence="2 3">
    <name type="scientific">Algoriphagus halophilus</name>
    <dbReference type="NCBI Taxonomy" id="226505"/>
    <lineage>
        <taxon>Bacteria</taxon>
        <taxon>Pseudomonadati</taxon>
        <taxon>Bacteroidota</taxon>
        <taxon>Cytophagia</taxon>
        <taxon>Cytophagales</taxon>
        <taxon>Cyclobacteriaceae</taxon>
        <taxon>Algoriphagus</taxon>
    </lineage>
</organism>
<accession>A0A1N6GIF0</accession>
<keyword evidence="1" id="KW-0812">Transmembrane</keyword>
<evidence type="ECO:0000256" key="1">
    <source>
        <dbReference type="SAM" id="Phobius"/>
    </source>
</evidence>
<keyword evidence="1" id="KW-1133">Transmembrane helix</keyword>
<feature type="transmembrane region" description="Helical" evidence="1">
    <location>
        <begin position="30"/>
        <end position="47"/>
    </location>
</feature>
<feature type="transmembrane region" description="Helical" evidence="1">
    <location>
        <begin position="67"/>
        <end position="86"/>
    </location>
</feature>
<evidence type="ECO:0000313" key="3">
    <source>
        <dbReference type="Proteomes" id="UP000185221"/>
    </source>
</evidence>
<evidence type="ECO:0000313" key="2">
    <source>
        <dbReference type="EMBL" id="SIO07309.1"/>
    </source>
</evidence>
<gene>
    <name evidence="2" type="ORF">SAMN05444394_3277</name>
</gene>
<dbReference type="AlphaFoldDB" id="A0A1N6GIF0"/>